<proteinExistence type="predicted"/>
<accession>A0A225DA90</accession>
<evidence type="ECO:0000313" key="4">
    <source>
        <dbReference type="Proteomes" id="UP000214646"/>
    </source>
</evidence>
<evidence type="ECO:0000256" key="2">
    <source>
        <dbReference type="SAM" id="SignalP"/>
    </source>
</evidence>
<evidence type="ECO:0000256" key="1">
    <source>
        <dbReference type="SAM" id="MobiDB-lite"/>
    </source>
</evidence>
<keyword evidence="4" id="KW-1185">Reference proteome</keyword>
<organism evidence="3 4">
    <name type="scientific">Fimbriiglobus ruber</name>
    <dbReference type="NCBI Taxonomy" id="1908690"/>
    <lineage>
        <taxon>Bacteria</taxon>
        <taxon>Pseudomonadati</taxon>
        <taxon>Planctomycetota</taxon>
        <taxon>Planctomycetia</taxon>
        <taxon>Gemmatales</taxon>
        <taxon>Gemmataceae</taxon>
        <taxon>Fimbriiglobus</taxon>
    </lineage>
</organism>
<dbReference type="Gene3D" id="1.50.10.20">
    <property type="match status" value="2"/>
</dbReference>
<reference evidence="4" key="1">
    <citation type="submission" date="2017-06" db="EMBL/GenBank/DDBJ databases">
        <title>Genome analysis of Fimbriiglobus ruber SP5, the first member of the order Planctomycetales with confirmed chitinolytic capability.</title>
        <authorList>
            <person name="Ravin N.V."/>
            <person name="Rakitin A.L."/>
            <person name="Ivanova A.A."/>
            <person name="Beletsky A.V."/>
            <person name="Kulichevskaya I.S."/>
            <person name="Mardanov A.V."/>
            <person name="Dedysh S.N."/>
        </authorList>
    </citation>
    <scope>NUCLEOTIDE SEQUENCE [LARGE SCALE GENOMIC DNA]</scope>
    <source>
        <strain evidence="4">SP5</strain>
    </source>
</reference>
<feature type="compositionally biased region" description="Gly residues" evidence="1">
    <location>
        <begin position="480"/>
        <end position="492"/>
    </location>
</feature>
<feature type="region of interest" description="Disordered" evidence="1">
    <location>
        <begin position="293"/>
        <end position="328"/>
    </location>
</feature>
<feature type="compositionally biased region" description="Basic and acidic residues" evidence="1">
    <location>
        <begin position="319"/>
        <end position="328"/>
    </location>
</feature>
<dbReference type="InterPro" id="IPR011989">
    <property type="entry name" value="ARM-like"/>
</dbReference>
<feature type="chain" id="PRO_5013347722" evidence="2">
    <location>
        <begin position="23"/>
        <end position="688"/>
    </location>
</feature>
<name>A0A225DA90_9BACT</name>
<feature type="compositionally biased region" description="Pro residues" evidence="1">
    <location>
        <begin position="496"/>
        <end position="513"/>
    </location>
</feature>
<comment type="caution">
    <text evidence="3">The sequence shown here is derived from an EMBL/GenBank/DDBJ whole genome shotgun (WGS) entry which is preliminary data.</text>
</comment>
<protein>
    <submittedName>
        <fullName evidence="3">Uncharacterized protein</fullName>
    </submittedName>
</protein>
<dbReference type="SUPFAM" id="SSF48371">
    <property type="entry name" value="ARM repeat"/>
    <property type="match status" value="1"/>
</dbReference>
<dbReference type="InterPro" id="IPR016024">
    <property type="entry name" value="ARM-type_fold"/>
</dbReference>
<dbReference type="Gene3D" id="1.25.10.10">
    <property type="entry name" value="Leucine-rich Repeat Variant"/>
    <property type="match status" value="1"/>
</dbReference>
<feature type="region of interest" description="Disordered" evidence="1">
    <location>
        <begin position="163"/>
        <end position="195"/>
    </location>
</feature>
<keyword evidence="2" id="KW-0732">Signal</keyword>
<feature type="signal peptide" evidence="2">
    <location>
        <begin position="1"/>
        <end position="22"/>
    </location>
</feature>
<dbReference type="RefSeq" id="WP_088258291.1">
    <property type="nucleotide sequence ID" value="NZ_NIDE01000014.1"/>
</dbReference>
<dbReference type="OrthoDB" id="231581at2"/>
<evidence type="ECO:0000313" key="3">
    <source>
        <dbReference type="EMBL" id="OWK38510.1"/>
    </source>
</evidence>
<dbReference type="SUPFAM" id="SSF48239">
    <property type="entry name" value="Terpenoid cyclases/Protein prenyltransferases"/>
    <property type="match status" value="1"/>
</dbReference>
<dbReference type="InterPro" id="IPR008930">
    <property type="entry name" value="Terpenoid_cyclase/PrenylTrfase"/>
</dbReference>
<gene>
    <name evidence="3" type="ORF">FRUB_07630</name>
</gene>
<dbReference type="EMBL" id="NIDE01000014">
    <property type="protein sequence ID" value="OWK38510.1"/>
    <property type="molecule type" value="Genomic_DNA"/>
</dbReference>
<feature type="compositionally biased region" description="Low complexity" evidence="1">
    <location>
        <begin position="293"/>
        <end position="305"/>
    </location>
</feature>
<sequence>MTASRLILGLLAPALLAAPIGAADPAMPRQAKINEAIARGGEYLRTTHAPAQGYQGGSHGVATAALAGMGMLEAGVQRDDPSLQNVLQFVRAGALQQTQTYHVVLAILFLDRFGEQVDSPAIQLLGARLYASQTASGGWGYTVTGPAGPELTQLMAAPQKRAELKGTNGPKPKADNGFPQAEKTDKGPIQFKGGGRLHPVPNEYMQLARQSSGRVDGPSDNSNTQFGLIGLWVAARHGVPAEDAFARIDARFLTSQNADAGWSYNSGTGGQSTVSMTCAGLLGLAVGAARSHGPAKPAAAPAKPAGTENDPFFNPGKAAGEKGKPDPKDALTAARKRAVDGALTQIGNAIRANNKNANGIGTIYYMLWSIERVAVAYNLQTIGGTDWYSWGCDYLLENQQQDGSWSEGGGGEKEVNTPFAILFLARSNYVSDLTSKIASQIKDPGKVELRGDKEKLPLLGTGSSAGTGGGGNAPSAPGGVASGGAAPGGVPGGTSPQPPAAVTPTPTPAPSLIPPGTSGAGGDPSPLAPVPVPGGGPSDAIASGLVAAGADWDEKLRQAKDGKGADYTHGLVRAIPQIDGARQKQAREALAERLTRMTASTLRTMLKDPAAELRRGACLACAMKDDKSHVPDLIDKLTDSSDVVVRAARAGLKSLTEKDFGPAPNADEPAKAKAAAVWRQWYETEGRR</sequence>
<feature type="compositionally biased region" description="Gly residues" evidence="1">
    <location>
        <begin position="463"/>
        <end position="472"/>
    </location>
</feature>
<dbReference type="Proteomes" id="UP000214646">
    <property type="component" value="Unassembled WGS sequence"/>
</dbReference>
<feature type="region of interest" description="Disordered" evidence="1">
    <location>
        <begin position="448"/>
        <end position="542"/>
    </location>
</feature>
<dbReference type="AlphaFoldDB" id="A0A225DA90"/>